<dbReference type="GO" id="GO:0042450">
    <property type="term" value="P:L-arginine biosynthetic process via ornithine"/>
    <property type="evidence" value="ECO:0007669"/>
    <property type="project" value="UniProtKB-UniRule"/>
</dbReference>
<dbReference type="EMBL" id="PDKT01000001">
    <property type="protein sequence ID" value="PPI88018.1"/>
    <property type="molecule type" value="Genomic_DNA"/>
</dbReference>
<comment type="caution">
    <text evidence="13">The sequence shown here is derived from an EMBL/GenBank/DDBJ whole genome shotgun (WGS) entry which is preliminary data.</text>
</comment>
<dbReference type="Proteomes" id="UP000296153">
    <property type="component" value="Unassembled WGS sequence"/>
</dbReference>
<comment type="pathway">
    <text evidence="3 10">Amino-acid biosynthesis; L-arginine biosynthesis; L-arginine from L-ornithine and carbamoyl phosphate: step 3/3.</text>
</comment>
<dbReference type="Gene3D" id="1.10.40.30">
    <property type="entry name" value="Fumarase/aspartase (C-terminal domain)"/>
    <property type="match status" value="1"/>
</dbReference>
<dbReference type="RefSeq" id="WP_136130629.1">
    <property type="nucleotide sequence ID" value="NZ_PDKT01000001.1"/>
</dbReference>
<comment type="similarity">
    <text evidence="10">Belongs to the lyase 1 family. Argininosuccinate lyase subfamily.</text>
</comment>
<dbReference type="SUPFAM" id="SSF48557">
    <property type="entry name" value="L-aspartase-like"/>
    <property type="match status" value="1"/>
</dbReference>
<dbReference type="EC" id="4.3.2.1" evidence="5 10"/>
<evidence type="ECO:0000256" key="9">
    <source>
        <dbReference type="ARBA" id="ARBA00023239"/>
    </source>
</evidence>
<dbReference type="Pfam" id="PF14698">
    <property type="entry name" value="ASL_C2"/>
    <property type="match status" value="1"/>
</dbReference>
<dbReference type="InterPro" id="IPR029419">
    <property type="entry name" value="Arg_succ_lyase_C"/>
</dbReference>
<dbReference type="NCBIfam" id="NF008964">
    <property type="entry name" value="PRK12308.1"/>
    <property type="match status" value="1"/>
</dbReference>
<dbReference type="PANTHER" id="PTHR43814">
    <property type="entry name" value="ARGININOSUCCINATE LYASE"/>
    <property type="match status" value="1"/>
</dbReference>
<comment type="subcellular location">
    <subcellularLocation>
        <location evidence="2 10">Cytoplasm</location>
    </subcellularLocation>
</comment>
<evidence type="ECO:0000259" key="12">
    <source>
        <dbReference type="Pfam" id="PF14698"/>
    </source>
</evidence>
<dbReference type="InterPro" id="IPR000362">
    <property type="entry name" value="Fumarate_lyase_fam"/>
</dbReference>
<evidence type="ECO:0000256" key="7">
    <source>
        <dbReference type="ARBA" id="ARBA00022571"/>
    </source>
</evidence>
<evidence type="ECO:0000256" key="5">
    <source>
        <dbReference type="ARBA" id="ARBA00012338"/>
    </source>
</evidence>
<dbReference type="AlphaFoldDB" id="A0A2P5T093"/>
<dbReference type="PRINTS" id="PR00145">
    <property type="entry name" value="ARGSUCLYASE"/>
</dbReference>
<keyword evidence="8 10" id="KW-0028">Amino-acid biosynthesis</keyword>
<name>A0A2P5T093_9GAMM</name>
<dbReference type="Gene3D" id="1.10.275.10">
    <property type="entry name" value="Fumarase/aspartase (N-terminal domain)"/>
    <property type="match status" value="1"/>
</dbReference>
<dbReference type="OrthoDB" id="9769623at2"/>
<evidence type="ECO:0000256" key="6">
    <source>
        <dbReference type="ARBA" id="ARBA00022490"/>
    </source>
</evidence>
<dbReference type="GO" id="GO:0005829">
    <property type="term" value="C:cytosol"/>
    <property type="evidence" value="ECO:0007669"/>
    <property type="project" value="TreeGrafter"/>
</dbReference>
<dbReference type="PRINTS" id="PR00149">
    <property type="entry name" value="FUMRATELYASE"/>
</dbReference>
<keyword evidence="9 10" id="KW-0456">Lyase</keyword>
<feature type="domain" description="Fumarate lyase N-terminal" evidence="11">
    <location>
        <begin position="6"/>
        <end position="301"/>
    </location>
</feature>
<accession>A0A2P5T093</accession>
<dbReference type="InterPro" id="IPR008948">
    <property type="entry name" value="L-Aspartase-like"/>
</dbReference>
<evidence type="ECO:0000256" key="10">
    <source>
        <dbReference type="HAMAP-Rule" id="MF_00006"/>
    </source>
</evidence>
<keyword evidence="6 10" id="KW-0963">Cytoplasm</keyword>
<dbReference type="HAMAP" id="MF_00006">
    <property type="entry name" value="Arg_succ_lyase"/>
    <property type="match status" value="1"/>
</dbReference>
<dbReference type="PANTHER" id="PTHR43814:SF1">
    <property type="entry name" value="ARGININOSUCCINATE LYASE"/>
    <property type="match status" value="1"/>
</dbReference>
<dbReference type="InterPro" id="IPR022761">
    <property type="entry name" value="Fumarate_lyase_N"/>
</dbReference>
<dbReference type="InterPro" id="IPR009049">
    <property type="entry name" value="Argininosuccinate_lyase"/>
</dbReference>
<organism evidence="13 14">
    <name type="scientific">Candidatus Pantoea edessiphila</name>
    <dbReference type="NCBI Taxonomy" id="2044610"/>
    <lineage>
        <taxon>Bacteria</taxon>
        <taxon>Pseudomonadati</taxon>
        <taxon>Pseudomonadota</taxon>
        <taxon>Gammaproteobacteria</taxon>
        <taxon>Enterobacterales</taxon>
        <taxon>Erwiniaceae</taxon>
        <taxon>Pantoea</taxon>
    </lineage>
</organism>
<evidence type="ECO:0000256" key="2">
    <source>
        <dbReference type="ARBA" id="ARBA00004496"/>
    </source>
</evidence>
<dbReference type="Pfam" id="PF00206">
    <property type="entry name" value="Lyase_1"/>
    <property type="match status" value="1"/>
</dbReference>
<dbReference type="FunFam" id="1.10.40.30:FF:000001">
    <property type="entry name" value="Argininosuccinate lyase"/>
    <property type="match status" value="1"/>
</dbReference>
<evidence type="ECO:0000256" key="3">
    <source>
        <dbReference type="ARBA" id="ARBA00004941"/>
    </source>
</evidence>
<evidence type="ECO:0000256" key="1">
    <source>
        <dbReference type="ARBA" id="ARBA00000985"/>
    </source>
</evidence>
<protein>
    <recommendedName>
        <fullName evidence="5 10">Argininosuccinate lyase</fullName>
        <shortName evidence="10">ASAL</shortName>
        <ecNumber evidence="5 10">4.3.2.1</ecNumber>
    </recommendedName>
    <alternativeName>
        <fullName evidence="10">Arginosuccinase</fullName>
    </alternativeName>
</protein>
<dbReference type="FunFam" id="1.20.200.10:FF:000006">
    <property type="entry name" value="Argininosuccinate lyase"/>
    <property type="match status" value="1"/>
</dbReference>
<dbReference type="UniPathway" id="UPA00068">
    <property type="reaction ID" value="UER00114"/>
</dbReference>
<dbReference type="Gene3D" id="1.20.200.10">
    <property type="entry name" value="Fumarase/aspartase (Central domain)"/>
    <property type="match status" value="1"/>
</dbReference>
<comment type="similarity">
    <text evidence="4">In the N-terminal section; belongs to the lyase 1 family. Argininosuccinate lyase subfamily.</text>
</comment>
<reference evidence="13 14" key="1">
    <citation type="journal article" date="2018" name="Genome Biol. Evol.">
        <title>Cladogenesis and Genomic Streamlining in Extracellular Endosymbionts of Tropical Stink Bugs.</title>
        <authorList>
            <person name="Otero-Bravo A."/>
            <person name="Goffredi S."/>
            <person name="Sabree Z.L."/>
        </authorList>
    </citation>
    <scope>NUCLEOTIDE SEQUENCE [LARGE SCALE GENOMIC DNA]</scope>
    <source>
        <strain evidence="13 14">SoEE</strain>
    </source>
</reference>
<gene>
    <name evidence="10" type="primary">argH</name>
    <name evidence="13" type="ORF">CRV12_00010</name>
</gene>
<dbReference type="InterPro" id="IPR020557">
    <property type="entry name" value="Fumarate_lyase_CS"/>
</dbReference>
<feature type="domain" description="Argininosuccinate lyase C-terminal" evidence="12">
    <location>
        <begin position="364"/>
        <end position="432"/>
    </location>
</feature>
<dbReference type="CDD" id="cd01359">
    <property type="entry name" value="Argininosuccinate_lyase"/>
    <property type="match status" value="1"/>
</dbReference>
<sequence length="463" mass="52647">MSLWGGRFSKSINQKFKAFNNSLYFDYRLAEQDIISSIAWSRALTTVNVLDFNEQKQIEYELNCLLEKIRINPKIMLSSNNEDIHSWVEDQLIEKLGELAKKLYTGRSRNDQVTTDLRLWCKISIKKLLKSTLELKKILILTAENNQNTIMPGYTHLQRAQPITFAYWCLAYLEMLLRDEERLKNTFKRVDISPLGSGALSGTSYNINRKQLADWLGFKSVSNNGLDSVSDRDYVLELISNASIGMVHLSRFAEDMIFFNSTEVGFIELSDDITSGSSLMPQKKNPDILELIRGKCGQVQGALTGMMMILKGLPLSYNKDMQEDKKFLFNAIDTWHECIDMSILVLHKLIINKARCKEAAKQSYCNSTELADYLVSKGMPFRTAHHVVGKIILKAINTNSALEDLKLSEFKKFSDKITEDVYSILSLQSCINKRNVQGGVSPIQVSKAINEAKKIIVNSLDDF</sequence>
<evidence type="ECO:0000313" key="14">
    <source>
        <dbReference type="Proteomes" id="UP000296153"/>
    </source>
</evidence>
<dbReference type="NCBIfam" id="TIGR00838">
    <property type="entry name" value="argH"/>
    <property type="match status" value="1"/>
</dbReference>
<evidence type="ECO:0000256" key="4">
    <source>
        <dbReference type="ARBA" id="ARBA00005552"/>
    </source>
</evidence>
<keyword evidence="7 10" id="KW-0055">Arginine biosynthesis</keyword>
<dbReference type="GO" id="GO:0004056">
    <property type="term" value="F:argininosuccinate lyase activity"/>
    <property type="evidence" value="ECO:0007669"/>
    <property type="project" value="UniProtKB-UniRule"/>
</dbReference>
<comment type="catalytic activity">
    <reaction evidence="1 10">
        <text>2-(N(omega)-L-arginino)succinate = fumarate + L-arginine</text>
        <dbReference type="Rhea" id="RHEA:24020"/>
        <dbReference type="ChEBI" id="CHEBI:29806"/>
        <dbReference type="ChEBI" id="CHEBI:32682"/>
        <dbReference type="ChEBI" id="CHEBI:57472"/>
        <dbReference type="EC" id="4.3.2.1"/>
    </reaction>
</comment>
<evidence type="ECO:0000259" key="11">
    <source>
        <dbReference type="Pfam" id="PF00206"/>
    </source>
</evidence>
<proteinExistence type="inferred from homology"/>
<evidence type="ECO:0000256" key="8">
    <source>
        <dbReference type="ARBA" id="ARBA00022605"/>
    </source>
</evidence>
<evidence type="ECO:0000313" key="13">
    <source>
        <dbReference type="EMBL" id="PPI88018.1"/>
    </source>
</evidence>
<dbReference type="PROSITE" id="PS00163">
    <property type="entry name" value="FUMARATE_LYASES"/>
    <property type="match status" value="1"/>
</dbReference>
<dbReference type="InterPro" id="IPR024083">
    <property type="entry name" value="Fumarase/histidase_N"/>
</dbReference>